<accession>A0ABY7GJI7</accession>
<gene>
    <name evidence="1" type="ORF">NM686_020705</name>
</gene>
<sequence>MAEPEKNVASPCVRNCCLNDENICLGCFRSLEEICQWSQAGDIARRQVLRNAEQRRRQYANRAVRNV</sequence>
<organism evidence="1 2">
    <name type="scientific">Methylomonas rapida</name>
    <dbReference type="NCBI Taxonomy" id="2963939"/>
    <lineage>
        <taxon>Bacteria</taxon>
        <taxon>Pseudomonadati</taxon>
        <taxon>Pseudomonadota</taxon>
        <taxon>Gammaproteobacteria</taxon>
        <taxon>Methylococcales</taxon>
        <taxon>Methylococcaceae</taxon>
        <taxon>Methylomonas</taxon>
    </lineage>
</organism>
<dbReference type="RefSeq" id="WP_269022022.1">
    <property type="nucleotide sequence ID" value="NZ_CP113517.1"/>
</dbReference>
<dbReference type="PANTHER" id="PTHR35175">
    <property type="entry name" value="DUF1289 DOMAIN-CONTAINING PROTEIN"/>
    <property type="match status" value="1"/>
</dbReference>
<dbReference type="EMBL" id="CP113517">
    <property type="protein sequence ID" value="WAR44729.1"/>
    <property type="molecule type" value="Genomic_DNA"/>
</dbReference>
<keyword evidence="2" id="KW-1185">Reference proteome</keyword>
<dbReference type="Pfam" id="PF06945">
    <property type="entry name" value="DUF1289"/>
    <property type="match status" value="1"/>
</dbReference>
<dbReference type="Proteomes" id="UP001162780">
    <property type="component" value="Chromosome"/>
</dbReference>
<dbReference type="InterPro" id="IPR010710">
    <property type="entry name" value="DUF1289"/>
</dbReference>
<evidence type="ECO:0000313" key="2">
    <source>
        <dbReference type="Proteomes" id="UP001162780"/>
    </source>
</evidence>
<evidence type="ECO:0000313" key="1">
    <source>
        <dbReference type="EMBL" id="WAR44729.1"/>
    </source>
</evidence>
<dbReference type="PANTHER" id="PTHR35175:SF2">
    <property type="entry name" value="DUF1289 DOMAIN-CONTAINING PROTEIN"/>
    <property type="match status" value="1"/>
</dbReference>
<reference evidence="1" key="1">
    <citation type="submission" date="2022-11" db="EMBL/GenBank/DDBJ databases">
        <title>Methylomonas rapida sp. nov., Carotenoid-Producing Obligate Methanotrophs with High Growth Characteristics and Biotechnological Potential.</title>
        <authorList>
            <person name="Tikhonova E.N."/>
            <person name="Suleimanov R.Z."/>
            <person name="Miroshnikov K."/>
            <person name="Oshkin I.Y."/>
            <person name="Belova S.E."/>
            <person name="Danilova O.V."/>
            <person name="Ashikhmin A."/>
            <person name="Konopkin A."/>
            <person name="But S.Y."/>
            <person name="Khmelenina V.N."/>
            <person name="Kuznetsov N."/>
            <person name="Pimenov N.V."/>
            <person name="Dedysh S.N."/>
        </authorList>
    </citation>
    <scope>NUCLEOTIDE SEQUENCE</scope>
    <source>
        <strain evidence="1">MP1</strain>
    </source>
</reference>
<protein>
    <submittedName>
        <fullName evidence="1">DUF1289 domain-containing protein</fullName>
    </submittedName>
</protein>
<name>A0ABY7GJI7_9GAMM</name>
<proteinExistence type="predicted"/>